<organism evidence="1 2">
    <name type="scientific">Ancylostoma ceylanicum</name>
    <dbReference type="NCBI Taxonomy" id="53326"/>
    <lineage>
        <taxon>Eukaryota</taxon>
        <taxon>Metazoa</taxon>
        <taxon>Ecdysozoa</taxon>
        <taxon>Nematoda</taxon>
        <taxon>Chromadorea</taxon>
        <taxon>Rhabditida</taxon>
        <taxon>Rhabditina</taxon>
        <taxon>Rhabditomorpha</taxon>
        <taxon>Strongyloidea</taxon>
        <taxon>Ancylostomatidae</taxon>
        <taxon>Ancylostomatinae</taxon>
        <taxon>Ancylostoma</taxon>
    </lineage>
</organism>
<dbReference type="AlphaFoldDB" id="A0A016WPL7"/>
<comment type="caution">
    <text evidence="1">The sequence shown here is derived from an EMBL/GenBank/DDBJ whole genome shotgun (WGS) entry which is preliminary data.</text>
</comment>
<dbReference type="Proteomes" id="UP000024635">
    <property type="component" value="Unassembled WGS sequence"/>
</dbReference>
<proteinExistence type="predicted"/>
<gene>
    <name evidence="1" type="primary">Acey_s0563.g3512</name>
    <name evidence="1" type="ORF">Y032_0563g3512</name>
</gene>
<keyword evidence="2" id="KW-1185">Reference proteome</keyword>
<evidence type="ECO:0000313" key="1">
    <source>
        <dbReference type="EMBL" id="EYC41580.1"/>
    </source>
</evidence>
<protein>
    <submittedName>
        <fullName evidence="1">Uncharacterized protein</fullName>
    </submittedName>
</protein>
<sequence length="101" mass="11279">MCGVNHVMVSVSSFYDSNLSNSHSVLDPDPFEFNNDEKPVKMGDESSKQYNELVICSSSPQPLRKESRTLAVDGIEMSTEEEERLELGAVDSHVVEEEENV</sequence>
<accession>A0A016WPL7</accession>
<evidence type="ECO:0000313" key="2">
    <source>
        <dbReference type="Proteomes" id="UP000024635"/>
    </source>
</evidence>
<dbReference type="EMBL" id="JARK01000163">
    <property type="protein sequence ID" value="EYC41580.1"/>
    <property type="molecule type" value="Genomic_DNA"/>
</dbReference>
<name>A0A016WPL7_9BILA</name>
<reference evidence="2" key="1">
    <citation type="journal article" date="2015" name="Nat. Genet.">
        <title>The genome and transcriptome of the zoonotic hookworm Ancylostoma ceylanicum identify infection-specific gene families.</title>
        <authorList>
            <person name="Schwarz E.M."/>
            <person name="Hu Y."/>
            <person name="Antoshechkin I."/>
            <person name="Miller M.M."/>
            <person name="Sternberg P.W."/>
            <person name="Aroian R.V."/>
        </authorList>
    </citation>
    <scope>NUCLEOTIDE SEQUENCE</scope>
    <source>
        <strain evidence="2">HY135</strain>
    </source>
</reference>